<evidence type="ECO:0000256" key="3">
    <source>
        <dbReference type="ARBA" id="ARBA00007592"/>
    </source>
</evidence>
<feature type="active site" description="Proton donor/acceptor" evidence="12">
    <location>
        <position position="135"/>
    </location>
</feature>
<organism evidence="14 15">
    <name type="scientific">Alicyclobacillus tolerans</name>
    <dbReference type="NCBI Taxonomy" id="90970"/>
    <lineage>
        <taxon>Bacteria</taxon>
        <taxon>Bacillati</taxon>
        <taxon>Bacillota</taxon>
        <taxon>Bacilli</taxon>
        <taxon>Bacillales</taxon>
        <taxon>Alicyclobacillaceae</taxon>
        <taxon>Alicyclobacillus</taxon>
    </lineage>
</organism>
<evidence type="ECO:0000256" key="10">
    <source>
        <dbReference type="ARBA" id="ARBA00023270"/>
    </source>
</evidence>
<dbReference type="InterPro" id="IPR005263">
    <property type="entry name" value="DapA"/>
</dbReference>
<dbReference type="EMBL" id="JAURUO010000001">
    <property type="protein sequence ID" value="MDP9727121.1"/>
    <property type="molecule type" value="Genomic_DNA"/>
</dbReference>
<sequence length="294" mass="32539">MAELVGSIAPMVTPFLEDGSFDETTFRELIEWHIDSGTHGISCTGTTGEPSSLSIAERKHIMEVTVDQVRGRVPTVLGTGSTHFEETLELTLHAQKIGADAALVIVPYYSKPSQEGLYQHFCSVADAVDIPIVIYNIPGRTGVNMEPTTMARLRKNCPNIIGVKESNKNFEQISHVLHACGRDFNVYSGIEELCYPMLALGGKGHISATANLMPREVSELYNLCAAGKWEAARDLHFQLLEINQALFWETNPGPLKACMAMMGKIRPVIRKPLVLPDDEMQDKLRNVLQKYSLI</sequence>
<evidence type="ECO:0000256" key="9">
    <source>
        <dbReference type="ARBA" id="ARBA00023239"/>
    </source>
</evidence>
<evidence type="ECO:0000256" key="12">
    <source>
        <dbReference type="HAMAP-Rule" id="MF_00418"/>
    </source>
</evidence>
<evidence type="ECO:0000256" key="11">
    <source>
        <dbReference type="ARBA" id="ARBA00047836"/>
    </source>
</evidence>
<keyword evidence="5 12" id="KW-0963">Cytoplasm</keyword>
<protein>
    <recommendedName>
        <fullName evidence="4 12">4-hydroxy-tetrahydrodipicolinate synthase</fullName>
        <shortName evidence="12">HTPA synthase</shortName>
        <ecNumber evidence="4 12">4.3.3.7</ecNumber>
    </recommendedName>
</protein>
<comment type="caution">
    <text evidence="12">Was originally thought to be a dihydrodipicolinate synthase (DHDPS), catalyzing the condensation of (S)-aspartate-beta-semialdehyde [(S)-ASA] and pyruvate to dihydrodipicolinate (DHDP). However, it was shown in E.coli that the product of the enzymatic reaction is not dihydrodipicolinate but in fact (4S)-4-hydroxy-2,3,4,5-tetrahydro-(2S)-dipicolinic acid (HTPA), and that the consecutive dehydration reaction leading to DHDP is not spontaneous but catalyzed by DapB.</text>
</comment>
<evidence type="ECO:0000256" key="1">
    <source>
        <dbReference type="ARBA" id="ARBA00003294"/>
    </source>
</evidence>
<comment type="catalytic activity">
    <reaction evidence="11 12">
        <text>L-aspartate 4-semialdehyde + pyruvate = (2S,4S)-4-hydroxy-2,3,4,5-tetrahydrodipicolinate + H2O + H(+)</text>
        <dbReference type="Rhea" id="RHEA:34171"/>
        <dbReference type="ChEBI" id="CHEBI:15361"/>
        <dbReference type="ChEBI" id="CHEBI:15377"/>
        <dbReference type="ChEBI" id="CHEBI:15378"/>
        <dbReference type="ChEBI" id="CHEBI:67139"/>
        <dbReference type="ChEBI" id="CHEBI:537519"/>
        <dbReference type="EC" id="4.3.3.7"/>
    </reaction>
</comment>
<feature type="site" description="Part of a proton relay during catalysis" evidence="12">
    <location>
        <position position="46"/>
    </location>
</feature>
<evidence type="ECO:0000256" key="4">
    <source>
        <dbReference type="ARBA" id="ARBA00012086"/>
    </source>
</evidence>
<dbReference type="GO" id="GO:0008840">
    <property type="term" value="F:4-hydroxy-tetrahydrodipicolinate synthase activity"/>
    <property type="evidence" value="ECO:0007669"/>
    <property type="project" value="UniProtKB-EC"/>
</dbReference>
<comment type="pathway">
    <text evidence="2 12">Amino-acid biosynthesis; L-lysine biosynthesis via DAP pathway; (S)-tetrahydrodipicolinate from L-aspartate: step 3/4.</text>
</comment>
<reference evidence="14 15" key="1">
    <citation type="submission" date="2023-07" db="EMBL/GenBank/DDBJ databases">
        <title>Genomic Encyclopedia of Type Strains, Phase IV (KMG-IV): sequencing the most valuable type-strain genomes for metagenomic binning, comparative biology and taxonomic classification.</title>
        <authorList>
            <person name="Goeker M."/>
        </authorList>
    </citation>
    <scope>NUCLEOTIDE SEQUENCE [LARGE SCALE GENOMIC DNA]</scope>
    <source>
        <strain evidence="14 15">DSM 25924</strain>
    </source>
</reference>
<dbReference type="InterPro" id="IPR012691">
    <property type="entry name" value="HpaI_NOT_DapA"/>
</dbReference>
<keyword evidence="7 12" id="KW-0220">Diaminopimelate biosynthesis</keyword>
<dbReference type="PANTHER" id="PTHR12128:SF66">
    <property type="entry name" value="4-HYDROXY-2-OXOGLUTARATE ALDOLASE, MITOCHONDRIAL"/>
    <property type="match status" value="1"/>
</dbReference>
<comment type="function">
    <text evidence="1 12">Catalyzes the condensation of (S)-aspartate-beta-semialdehyde [(S)-ASA] and pyruvate to 4-hydroxy-tetrahydrodipicolinate (HTPA).</text>
</comment>
<feature type="binding site" evidence="12">
    <location>
        <position position="47"/>
    </location>
    <ligand>
        <name>pyruvate</name>
        <dbReference type="ChEBI" id="CHEBI:15361"/>
    </ligand>
</feature>
<evidence type="ECO:0000256" key="7">
    <source>
        <dbReference type="ARBA" id="ARBA00022915"/>
    </source>
</evidence>
<evidence type="ECO:0000256" key="2">
    <source>
        <dbReference type="ARBA" id="ARBA00005120"/>
    </source>
</evidence>
<keyword evidence="10 12" id="KW-0704">Schiff base</keyword>
<gene>
    <name evidence="12" type="primary">dapA</name>
    <name evidence="14" type="ORF">J2S04_000043</name>
</gene>
<name>A0ABT9LS71_9BACL</name>
<comment type="similarity">
    <text evidence="3 12 13">Belongs to the DapA family.</text>
</comment>
<feature type="site" description="Part of a proton relay during catalysis" evidence="12">
    <location>
        <position position="109"/>
    </location>
</feature>
<dbReference type="InterPro" id="IPR013785">
    <property type="entry name" value="Aldolase_TIM"/>
</dbReference>
<dbReference type="PIRSF" id="PIRSF001365">
    <property type="entry name" value="DHDPS"/>
    <property type="match status" value="1"/>
</dbReference>
<dbReference type="NCBIfam" id="TIGR00674">
    <property type="entry name" value="dapA"/>
    <property type="match status" value="1"/>
</dbReference>
<dbReference type="RefSeq" id="WP_306952536.1">
    <property type="nucleotide sequence ID" value="NZ_JAURUO010000001.1"/>
</dbReference>
<comment type="caution">
    <text evidence="14">The sequence shown here is derived from an EMBL/GenBank/DDBJ whole genome shotgun (WGS) entry which is preliminary data.</text>
</comment>
<keyword evidence="15" id="KW-1185">Reference proteome</keyword>
<dbReference type="Proteomes" id="UP001229209">
    <property type="component" value="Unassembled WGS sequence"/>
</dbReference>
<dbReference type="PANTHER" id="PTHR12128">
    <property type="entry name" value="DIHYDRODIPICOLINATE SYNTHASE"/>
    <property type="match status" value="1"/>
</dbReference>
<dbReference type="EC" id="4.3.3.7" evidence="4 12"/>
<dbReference type="HAMAP" id="MF_00418">
    <property type="entry name" value="DapA"/>
    <property type="match status" value="1"/>
</dbReference>
<proteinExistence type="inferred from homology"/>
<dbReference type="CDD" id="cd00950">
    <property type="entry name" value="DHDPS"/>
    <property type="match status" value="1"/>
</dbReference>
<evidence type="ECO:0000256" key="8">
    <source>
        <dbReference type="ARBA" id="ARBA00023154"/>
    </source>
</evidence>
<comment type="subunit">
    <text evidence="12">Homotetramer; dimer of dimers.</text>
</comment>
<dbReference type="PROSITE" id="PS00666">
    <property type="entry name" value="DHDPS_2"/>
    <property type="match status" value="1"/>
</dbReference>
<feature type="active site" description="Schiff-base intermediate with substrate" evidence="12">
    <location>
        <position position="164"/>
    </location>
</feature>
<keyword evidence="8 12" id="KW-0457">Lysine biosynthesis</keyword>
<dbReference type="PRINTS" id="PR00146">
    <property type="entry name" value="DHPICSNTHASE"/>
</dbReference>
<dbReference type="Pfam" id="PF00701">
    <property type="entry name" value="DHDPS"/>
    <property type="match status" value="1"/>
</dbReference>
<dbReference type="NCBIfam" id="TIGR02313">
    <property type="entry name" value="HpaI-NOT-DapA"/>
    <property type="match status" value="1"/>
</dbReference>
<evidence type="ECO:0000313" key="15">
    <source>
        <dbReference type="Proteomes" id="UP001229209"/>
    </source>
</evidence>
<feature type="binding site" evidence="12">
    <location>
        <position position="206"/>
    </location>
    <ligand>
        <name>pyruvate</name>
        <dbReference type="ChEBI" id="CHEBI:15361"/>
    </ligand>
</feature>
<dbReference type="Gene3D" id="3.20.20.70">
    <property type="entry name" value="Aldolase class I"/>
    <property type="match status" value="1"/>
</dbReference>
<evidence type="ECO:0000256" key="5">
    <source>
        <dbReference type="ARBA" id="ARBA00022490"/>
    </source>
</evidence>
<evidence type="ECO:0000256" key="13">
    <source>
        <dbReference type="PIRNR" id="PIRNR001365"/>
    </source>
</evidence>
<evidence type="ECO:0000256" key="6">
    <source>
        <dbReference type="ARBA" id="ARBA00022605"/>
    </source>
</evidence>
<dbReference type="InterPro" id="IPR020625">
    <property type="entry name" value="Schiff_base-form_aldolases_AS"/>
</dbReference>
<dbReference type="InterPro" id="IPR002220">
    <property type="entry name" value="DapA-like"/>
</dbReference>
<dbReference type="SMART" id="SM01130">
    <property type="entry name" value="DHDPS"/>
    <property type="match status" value="1"/>
</dbReference>
<dbReference type="SUPFAM" id="SSF51569">
    <property type="entry name" value="Aldolase"/>
    <property type="match status" value="1"/>
</dbReference>
<keyword evidence="9 12" id="KW-0456">Lyase</keyword>
<comment type="subcellular location">
    <subcellularLocation>
        <location evidence="12">Cytoplasm</location>
    </subcellularLocation>
</comment>
<evidence type="ECO:0000313" key="14">
    <source>
        <dbReference type="EMBL" id="MDP9727121.1"/>
    </source>
</evidence>
<keyword evidence="6 12" id="KW-0028">Amino-acid biosynthesis</keyword>
<accession>A0ABT9LS71</accession>